<reference evidence="1" key="1">
    <citation type="journal article" date="2020" name="Nature">
        <title>Giant virus diversity and host interactions through global metagenomics.</title>
        <authorList>
            <person name="Schulz F."/>
            <person name="Roux S."/>
            <person name="Paez-Espino D."/>
            <person name="Jungbluth S."/>
            <person name="Walsh D.A."/>
            <person name="Denef V.J."/>
            <person name="McMahon K.D."/>
            <person name="Konstantinidis K.T."/>
            <person name="Eloe-Fadrosh E.A."/>
            <person name="Kyrpides N.C."/>
            <person name="Woyke T."/>
        </authorList>
    </citation>
    <scope>NUCLEOTIDE SEQUENCE</scope>
    <source>
        <strain evidence="1">GVMAG-M-3300020192-26</strain>
    </source>
</reference>
<dbReference type="InterPro" id="IPR036770">
    <property type="entry name" value="Ankyrin_rpt-contain_sf"/>
</dbReference>
<dbReference type="EMBL" id="MN739352">
    <property type="protein sequence ID" value="QHT00128.1"/>
    <property type="molecule type" value="Genomic_DNA"/>
</dbReference>
<proteinExistence type="predicted"/>
<organism evidence="1">
    <name type="scientific">viral metagenome</name>
    <dbReference type="NCBI Taxonomy" id="1070528"/>
    <lineage>
        <taxon>unclassified sequences</taxon>
        <taxon>metagenomes</taxon>
        <taxon>organismal metagenomes</taxon>
    </lineage>
</organism>
<dbReference type="PANTHER" id="PTHR46586">
    <property type="entry name" value="ANKYRIN REPEAT-CONTAINING PROTEIN"/>
    <property type="match status" value="1"/>
</dbReference>
<dbReference type="InterPro" id="IPR052050">
    <property type="entry name" value="SecEffector_AnkRepeat"/>
</dbReference>
<evidence type="ECO:0008006" key="2">
    <source>
        <dbReference type="Google" id="ProtNLM"/>
    </source>
</evidence>
<evidence type="ECO:0000313" key="1">
    <source>
        <dbReference type="EMBL" id="QHT00128.1"/>
    </source>
</evidence>
<dbReference type="SUPFAM" id="SSF48403">
    <property type="entry name" value="Ankyrin repeat"/>
    <property type="match status" value="1"/>
</dbReference>
<accession>A0A6C0C6C1</accession>
<dbReference type="PANTHER" id="PTHR46586:SF3">
    <property type="entry name" value="ANKYRIN REPEAT-CONTAINING PROTEIN"/>
    <property type="match status" value="1"/>
</dbReference>
<dbReference type="AlphaFoldDB" id="A0A6C0C6C1"/>
<dbReference type="Gene3D" id="1.25.40.20">
    <property type="entry name" value="Ankyrin repeat-containing domain"/>
    <property type="match status" value="1"/>
</dbReference>
<sequence length="485" mass="55658">MTKIESDFQTRTIEVFNGNVLLDFYFPLYKFTIELLFDNYPIPDKYIIMENRILFNSHLIYQLITANKNVDFLKKMSHLIENFVSNYCAHIALGAIQAGNVDVLKWVVKKGYIINNGIVKYAIQHGQFNILKWMIIKHKCPLDSNIIIDPMEQPSAEILKYFIMDKNNYGNSIGYYVSFSGHLDTVKFCHSVEPSIIRDVAIAAIQKGYLDILKFAHKYCDDLNDVYSQHRHPHILEWMIRKKHFVFSLTTIENIATGGNLECLQLVHSKGYDIFHASVFAGAVSSGNTKMVKWLSDIGCPLDTSMINEIIDSCLNRRPKLSLLKLLRSLNYKFDDRLCSLVAYYGNLEILNFFYANGCTLNNNIIVDAAINGHLDVIIWAYDHGCKWNVKTCMNTIQNYHFIVLKWLRGISRDTCNIKSSITEICPWDESVCSEAIEYRYVDILRFAIINGCPFSKISYDAAIASGNTEIIDCVNEYYPDGFPS</sequence>
<protein>
    <recommendedName>
        <fullName evidence="2">Ankyrin repeat protein</fullName>
    </recommendedName>
</protein>
<name>A0A6C0C6C1_9ZZZZ</name>